<dbReference type="RefSeq" id="WP_348759152.1">
    <property type="nucleotide sequence ID" value="NZ_OZ026884.1"/>
</dbReference>
<organism evidence="5 6">
    <name type="scientific">Candidatus Methylocalor cossyra</name>
    <dbReference type="NCBI Taxonomy" id="3108543"/>
    <lineage>
        <taxon>Bacteria</taxon>
        <taxon>Pseudomonadati</taxon>
        <taxon>Pseudomonadota</taxon>
        <taxon>Gammaproteobacteria</taxon>
        <taxon>Methylococcales</taxon>
        <taxon>Methylococcaceae</taxon>
        <taxon>Candidatus Methylocalor</taxon>
    </lineage>
</organism>
<comment type="similarity">
    <text evidence="1">Belongs to the peptidase S45 family.</text>
</comment>
<evidence type="ECO:0000256" key="2">
    <source>
        <dbReference type="ARBA" id="ARBA00022801"/>
    </source>
</evidence>
<dbReference type="Gene3D" id="3.60.20.10">
    <property type="entry name" value="Glutamine Phosphoribosylpyrophosphate, subunit 1, domain 1"/>
    <property type="match status" value="1"/>
</dbReference>
<accession>A0ABM9NG91</accession>
<gene>
    <name evidence="5" type="ORF">MECH1_V1_0833</name>
</gene>
<sequence length="787" mass="86953">MVPRRLLYTLGFVGLSVVAPVGYQVDRLAHSVPPLDGELPLAGLSAPATVASDRLGIPSVSAASREDAYRVLGYLHARDRLFQMDLMRRKAAGRLAELFGEQALPTDQAQRAYQFRPAAEAIIAALPDWQKAVLEAYTAGVNGYLGGTQDLPPEFRLLNYRPEAWRPSDSLLVALGMFQTLNDQEQDERMLTVLEQRLPPAVTAFLTPDTDAYARTLLGGNESWRPAQPVPVEAIASLLEEGREQRLSAARVDAEPLSVGSNNWAVGAAKTKDGRAIIANDMHLPLSVPGVWYRARLRYPGYELSGITLPGVPLVVAGSNGRVAWGFTNVDGDTLDLVRLEIDPTDPDRYRTPGGWRKFARHTETIAVKDAPPVTITLSATEWGPVSPRPLLGQPVAIRWTALDPRAVNLELLDMDRAFTLEHAMAVLNRAGAPPQNAVLADDRGRIAWTYMGFFPRRVGFDGSASRSWADGRRGWDGFLPPEELPRVVDPPEGYIATANNRTLGKGYPHIIGHSFGHSYRAHRIAEWLAPRHHLTEADLMALQLDTVSEFYEFYRRLALDTLRQAPPDPALAEVERAIRQWNGRLDPDSLGIGLLVRWRQDLATAVFGPMVARCGAEPGFRYAWREQETPLRALLEQRIPATLPSRHHANWQDFLLDTLRASAAALRQEHPGVRLDALPWGRINRVAIQHPFSRALPLAGWLLDMPEVAGGCNSFCLKVLHGVHGASVRLTVSPNHPEDGILHIPGGQSGHPFSPHYRDQQPAWEQGRPLPFLPQQPDHTLTLLPG</sequence>
<protein>
    <submittedName>
        <fullName evidence="5">Penicillin amidase</fullName>
    </submittedName>
</protein>
<evidence type="ECO:0000256" key="3">
    <source>
        <dbReference type="ARBA" id="ARBA00023145"/>
    </source>
</evidence>
<keyword evidence="2" id="KW-0378">Hydrolase</keyword>
<keyword evidence="6" id="KW-1185">Reference proteome</keyword>
<comment type="subunit">
    <text evidence="4">Heterodimer of an alpha subunit and a beta subunit processed from the same precursor.</text>
</comment>
<dbReference type="InterPro" id="IPR023343">
    <property type="entry name" value="Penicillin_amidase_dom1"/>
</dbReference>
<evidence type="ECO:0000313" key="6">
    <source>
        <dbReference type="Proteomes" id="UP001497493"/>
    </source>
</evidence>
<keyword evidence="3" id="KW-0865">Zymogen</keyword>
<dbReference type="InterPro" id="IPR043146">
    <property type="entry name" value="Penicillin_amidase_N_B-knob"/>
</dbReference>
<dbReference type="Gene3D" id="1.10.1400.10">
    <property type="match status" value="1"/>
</dbReference>
<dbReference type="EMBL" id="OZ026884">
    <property type="protein sequence ID" value="CAL1239609.1"/>
    <property type="molecule type" value="Genomic_DNA"/>
</dbReference>
<evidence type="ECO:0000313" key="5">
    <source>
        <dbReference type="EMBL" id="CAL1239609.1"/>
    </source>
</evidence>
<evidence type="ECO:0000256" key="4">
    <source>
        <dbReference type="ARBA" id="ARBA00038735"/>
    </source>
</evidence>
<dbReference type="InterPro" id="IPR014395">
    <property type="entry name" value="Pen/GL7ACA/AHL_acylase"/>
</dbReference>
<dbReference type="PIRSF" id="PIRSF001227">
    <property type="entry name" value="Pen_acylase"/>
    <property type="match status" value="1"/>
</dbReference>
<dbReference type="InterPro" id="IPR002692">
    <property type="entry name" value="S45"/>
</dbReference>
<dbReference type="InterPro" id="IPR029055">
    <property type="entry name" value="Ntn_hydrolases_N"/>
</dbReference>
<dbReference type="Proteomes" id="UP001497493">
    <property type="component" value="Chromosome"/>
</dbReference>
<dbReference type="Gene3D" id="2.30.120.10">
    <property type="match status" value="1"/>
</dbReference>
<name>A0ABM9NG91_9GAMM</name>
<dbReference type="CDD" id="cd03747">
    <property type="entry name" value="Ntn_PGA_like"/>
    <property type="match status" value="1"/>
</dbReference>
<evidence type="ECO:0000256" key="1">
    <source>
        <dbReference type="ARBA" id="ARBA00006586"/>
    </source>
</evidence>
<dbReference type="PANTHER" id="PTHR34218:SF4">
    <property type="entry name" value="ACYL-HOMOSERINE LACTONE ACYLASE QUIP"/>
    <property type="match status" value="1"/>
</dbReference>
<dbReference type="PANTHER" id="PTHR34218">
    <property type="entry name" value="PEPTIDASE S45 PENICILLIN AMIDASE"/>
    <property type="match status" value="1"/>
</dbReference>
<dbReference type="Gene3D" id="1.10.439.10">
    <property type="entry name" value="Penicillin Amidohydrolase, domain 1"/>
    <property type="match status" value="1"/>
</dbReference>
<dbReference type="InterPro" id="IPR043147">
    <property type="entry name" value="Penicillin_amidase_A-knob"/>
</dbReference>
<dbReference type="SUPFAM" id="SSF56235">
    <property type="entry name" value="N-terminal nucleophile aminohydrolases (Ntn hydrolases)"/>
    <property type="match status" value="1"/>
</dbReference>
<reference evidence="5 6" key="1">
    <citation type="submission" date="2024-04" db="EMBL/GenBank/DDBJ databases">
        <authorList>
            <person name="Cremers G."/>
        </authorList>
    </citation>
    <scope>NUCLEOTIDE SEQUENCE [LARGE SCALE GENOMIC DNA]</scope>
    <source>
        <strain evidence="5">MeCH1-AG</strain>
    </source>
</reference>
<proteinExistence type="inferred from homology"/>
<dbReference type="Pfam" id="PF01804">
    <property type="entry name" value="Penicil_amidase"/>
    <property type="match status" value="1"/>
</dbReference>